<comment type="caution">
    <text evidence="2">The sequence shown here is derived from an EMBL/GenBank/DDBJ whole genome shotgun (WGS) entry which is preliminary data.</text>
</comment>
<accession>A0A7W8HDD2</accession>
<sequence length="238" mass="26855">MNIALIEHNIRQLEQKAQQGDGEEAARLALALARLILQTPSPAQPRNLYGAYAGVASTLRQCYDTLLENYSPTSDIEQMLGKIQEVNACIEECGKEREAVARANKELLDGQKALEKQKAELEALKDNVAKLTAVKEKEIPELRREIDRQKEKLKSLEEECAAALEEKERWKAVFDENNRLIINLPDSVMDQDADAIIAEAKEYALRARQADEEGDQWLRRVIGAIMAGKERMKDPLQT</sequence>
<gene>
    <name evidence="2" type="ORF">HNP82_002772</name>
</gene>
<evidence type="ECO:0000313" key="2">
    <source>
        <dbReference type="EMBL" id="MBB5265625.1"/>
    </source>
</evidence>
<evidence type="ECO:0000256" key="1">
    <source>
        <dbReference type="SAM" id="Coils"/>
    </source>
</evidence>
<protein>
    <submittedName>
        <fullName evidence="2">Chromosome segregation ATPase</fullName>
    </submittedName>
</protein>
<dbReference type="RefSeq" id="WP_183775628.1">
    <property type="nucleotide sequence ID" value="NZ_JACHFW010000013.1"/>
</dbReference>
<feature type="coiled-coil region" evidence="1">
    <location>
        <begin position="100"/>
        <end position="173"/>
    </location>
</feature>
<name>A0A7W8HDD2_9FIRM</name>
<dbReference type="Gene3D" id="1.20.1170.10">
    <property type="match status" value="1"/>
</dbReference>
<dbReference type="Proteomes" id="UP000543642">
    <property type="component" value="Unassembled WGS sequence"/>
</dbReference>
<keyword evidence="3" id="KW-1185">Reference proteome</keyword>
<evidence type="ECO:0000313" key="3">
    <source>
        <dbReference type="Proteomes" id="UP000543642"/>
    </source>
</evidence>
<dbReference type="EMBL" id="JACHFW010000013">
    <property type="protein sequence ID" value="MBB5265625.1"/>
    <property type="molecule type" value="Genomic_DNA"/>
</dbReference>
<organism evidence="2 3">
    <name type="scientific">Catenibacillus scindens</name>
    <dbReference type="NCBI Taxonomy" id="673271"/>
    <lineage>
        <taxon>Bacteria</taxon>
        <taxon>Bacillati</taxon>
        <taxon>Bacillota</taxon>
        <taxon>Clostridia</taxon>
        <taxon>Lachnospirales</taxon>
        <taxon>Lachnospiraceae</taxon>
        <taxon>Catenibacillus</taxon>
    </lineage>
</organism>
<dbReference type="AlphaFoldDB" id="A0A7W8HDD2"/>
<keyword evidence="1" id="KW-0175">Coiled coil</keyword>
<reference evidence="2 3" key="1">
    <citation type="submission" date="2020-08" db="EMBL/GenBank/DDBJ databases">
        <title>Genomic Encyclopedia of Type Strains, Phase IV (KMG-IV): sequencing the most valuable type-strain genomes for metagenomic binning, comparative biology and taxonomic classification.</title>
        <authorList>
            <person name="Goeker M."/>
        </authorList>
    </citation>
    <scope>NUCLEOTIDE SEQUENCE [LARGE SCALE GENOMIC DNA]</scope>
    <source>
        <strain evidence="2 3">DSM 106146</strain>
    </source>
</reference>
<proteinExistence type="predicted"/>